<evidence type="ECO:0000256" key="3">
    <source>
        <dbReference type="ARBA" id="ARBA00022448"/>
    </source>
</evidence>
<evidence type="ECO:0000313" key="10">
    <source>
        <dbReference type="EMBL" id="KAB7498796.1"/>
    </source>
</evidence>
<protein>
    <submittedName>
        <fullName evidence="10">V-type proton ATPase subunit e 2</fullName>
    </submittedName>
</protein>
<feature type="transmembrane region" description="Helical" evidence="9">
    <location>
        <begin position="6"/>
        <end position="30"/>
    </location>
</feature>
<evidence type="ECO:0000256" key="8">
    <source>
        <dbReference type="ARBA" id="ARBA00023136"/>
    </source>
</evidence>
<dbReference type="EMBL" id="SEYY01018981">
    <property type="protein sequence ID" value="KAB7498796.1"/>
    <property type="molecule type" value="Genomic_DNA"/>
</dbReference>
<dbReference type="InterPro" id="IPR008389">
    <property type="entry name" value="ATPase_V0-cplx_e1/e2_su"/>
</dbReference>
<keyword evidence="4 9" id="KW-0812">Transmembrane</keyword>
<organism evidence="10 11">
    <name type="scientific">Armadillidium nasatum</name>
    <dbReference type="NCBI Taxonomy" id="96803"/>
    <lineage>
        <taxon>Eukaryota</taxon>
        <taxon>Metazoa</taxon>
        <taxon>Ecdysozoa</taxon>
        <taxon>Arthropoda</taxon>
        <taxon>Crustacea</taxon>
        <taxon>Multicrustacea</taxon>
        <taxon>Malacostraca</taxon>
        <taxon>Eumalacostraca</taxon>
        <taxon>Peracarida</taxon>
        <taxon>Isopoda</taxon>
        <taxon>Oniscidea</taxon>
        <taxon>Crinocheta</taxon>
        <taxon>Armadillidiidae</taxon>
        <taxon>Armadillidium</taxon>
    </lineage>
</organism>
<evidence type="ECO:0000256" key="5">
    <source>
        <dbReference type="ARBA" id="ARBA00022781"/>
    </source>
</evidence>
<dbReference type="OrthoDB" id="1508846at2759"/>
<evidence type="ECO:0000256" key="6">
    <source>
        <dbReference type="ARBA" id="ARBA00022989"/>
    </source>
</evidence>
<dbReference type="PANTHER" id="PTHR12263">
    <property type="entry name" value="VACUOLAR ATP SYNTHASE SUBUNIT H"/>
    <property type="match status" value="1"/>
</dbReference>
<comment type="subcellular location">
    <subcellularLocation>
        <location evidence="1">Endomembrane system</location>
        <topology evidence="1">Multi-pass membrane protein</topology>
    </subcellularLocation>
</comment>
<keyword evidence="3" id="KW-0813">Transport</keyword>
<dbReference type="Pfam" id="PF05493">
    <property type="entry name" value="ATP_synt_H"/>
    <property type="match status" value="1"/>
</dbReference>
<evidence type="ECO:0000313" key="11">
    <source>
        <dbReference type="Proteomes" id="UP000326759"/>
    </source>
</evidence>
<dbReference type="Proteomes" id="UP000326759">
    <property type="component" value="Unassembled WGS sequence"/>
</dbReference>
<proteinExistence type="inferred from homology"/>
<keyword evidence="11" id="KW-1185">Reference proteome</keyword>
<keyword evidence="6 9" id="KW-1133">Transmembrane helix</keyword>
<evidence type="ECO:0000256" key="9">
    <source>
        <dbReference type="SAM" id="Phobius"/>
    </source>
</evidence>
<comment type="similarity">
    <text evidence="2">Belongs to the V-ATPase e1/e2 subunit family.</text>
</comment>
<feature type="transmembrane region" description="Helical" evidence="9">
    <location>
        <begin position="37"/>
        <end position="56"/>
    </location>
</feature>
<gene>
    <name evidence="10" type="ORF">Anas_02684</name>
</gene>
<dbReference type="PANTHER" id="PTHR12263:SF0">
    <property type="entry name" value="V-TYPE PROTON ATPASE SUBUNIT"/>
    <property type="match status" value="1"/>
</dbReference>
<name>A0A5N5SX33_9CRUS</name>
<dbReference type="GO" id="GO:0012505">
    <property type="term" value="C:endomembrane system"/>
    <property type="evidence" value="ECO:0007669"/>
    <property type="project" value="UniProtKB-SubCell"/>
</dbReference>
<evidence type="ECO:0000256" key="1">
    <source>
        <dbReference type="ARBA" id="ARBA00004127"/>
    </source>
</evidence>
<sequence>MAADTGTLTVVLVTVFWAAIAIIIPVASFFKNIPNKGVVSVVAAITGFCCWLFWALCYMHQMNPLIGPLLENTTIIALMDIWDTSV</sequence>
<dbReference type="AlphaFoldDB" id="A0A5N5SX33"/>
<evidence type="ECO:0000256" key="2">
    <source>
        <dbReference type="ARBA" id="ARBA00008328"/>
    </source>
</evidence>
<evidence type="ECO:0000256" key="4">
    <source>
        <dbReference type="ARBA" id="ARBA00022692"/>
    </source>
</evidence>
<dbReference type="GO" id="GO:0033181">
    <property type="term" value="C:plasma membrane proton-transporting V-type ATPase complex"/>
    <property type="evidence" value="ECO:0007669"/>
    <property type="project" value="TreeGrafter"/>
</dbReference>
<keyword evidence="7" id="KW-0406">Ion transport</keyword>
<reference evidence="10 11" key="1">
    <citation type="journal article" date="2019" name="PLoS Biol.">
        <title>Sex chromosomes control vertical transmission of feminizing Wolbachia symbionts in an isopod.</title>
        <authorList>
            <person name="Becking T."/>
            <person name="Chebbi M.A."/>
            <person name="Giraud I."/>
            <person name="Moumen B."/>
            <person name="Laverre T."/>
            <person name="Caubet Y."/>
            <person name="Peccoud J."/>
            <person name="Gilbert C."/>
            <person name="Cordaux R."/>
        </authorList>
    </citation>
    <scope>NUCLEOTIDE SEQUENCE [LARGE SCALE GENOMIC DNA]</scope>
    <source>
        <strain evidence="10">ANa2</strain>
        <tissue evidence="10">Whole body excluding digestive tract and cuticle</tissue>
    </source>
</reference>
<evidence type="ECO:0000256" key="7">
    <source>
        <dbReference type="ARBA" id="ARBA00023065"/>
    </source>
</evidence>
<dbReference type="GO" id="GO:0033179">
    <property type="term" value="C:proton-transporting V-type ATPase, V0 domain"/>
    <property type="evidence" value="ECO:0007669"/>
    <property type="project" value="InterPro"/>
</dbReference>
<keyword evidence="8 9" id="KW-0472">Membrane</keyword>
<comment type="caution">
    <text evidence="10">The sequence shown here is derived from an EMBL/GenBank/DDBJ whole genome shotgun (WGS) entry which is preliminary data.</text>
</comment>
<dbReference type="GO" id="GO:0046961">
    <property type="term" value="F:proton-transporting ATPase activity, rotational mechanism"/>
    <property type="evidence" value="ECO:0007669"/>
    <property type="project" value="InterPro"/>
</dbReference>
<keyword evidence="5" id="KW-0375">Hydrogen ion transport</keyword>
<accession>A0A5N5SX33</accession>